<dbReference type="AlphaFoldDB" id="A0A2H4SAQ1"/>
<evidence type="ECO:0000313" key="3">
    <source>
        <dbReference type="Proteomes" id="UP000323067"/>
    </source>
</evidence>
<dbReference type="VEuPathDB" id="FungiDB:CCM_02169"/>
<dbReference type="OMA" id="PCRGHHK"/>
<proteinExistence type="predicted"/>
<feature type="signal peptide" evidence="1">
    <location>
        <begin position="1"/>
        <end position="20"/>
    </location>
</feature>
<dbReference type="PANTHER" id="PTHR36182">
    <property type="entry name" value="PROTEIN, PUTATIVE (AFU_ORTHOLOGUE AFUA_6G10930)-RELATED"/>
    <property type="match status" value="1"/>
</dbReference>
<feature type="chain" id="PRO_5014174428" evidence="1">
    <location>
        <begin position="21"/>
        <end position="233"/>
    </location>
</feature>
<name>A0A2H4SAQ1_CORMI</name>
<gene>
    <name evidence="2" type="ORF">A9K55_006733</name>
</gene>
<dbReference type="PANTHER" id="PTHR36182:SF1">
    <property type="entry name" value="PROTEIN, PUTATIVE (AFU_ORTHOLOGUE AFUA_6G10930)-RELATED"/>
    <property type="match status" value="1"/>
</dbReference>
<evidence type="ECO:0000313" key="2">
    <source>
        <dbReference type="EMBL" id="ATY60186.1"/>
    </source>
</evidence>
<keyword evidence="1" id="KW-0732">Signal</keyword>
<accession>A0A2H4SAQ1</accession>
<dbReference type="EMBL" id="CP023323">
    <property type="protein sequence ID" value="ATY60186.1"/>
    <property type="molecule type" value="Genomic_DNA"/>
</dbReference>
<dbReference type="VEuPathDB" id="FungiDB:A9K55_006733"/>
<dbReference type="Proteomes" id="UP000323067">
    <property type="component" value="Chromosome vi"/>
</dbReference>
<protein>
    <submittedName>
        <fullName evidence="2">Endoglucanase, putative</fullName>
    </submittedName>
</protein>
<dbReference type="OrthoDB" id="2342176at2759"/>
<organism evidence="2 3">
    <name type="scientific">Cordyceps militaris</name>
    <name type="common">Caterpillar fungus</name>
    <name type="synonym">Clavaria militaris</name>
    <dbReference type="NCBI Taxonomy" id="73501"/>
    <lineage>
        <taxon>Eukaryota</taxon>
        <taxon>Fungi</taxon>
        <taxon>Dikarya</taxon>
        <taxon>Ascomycota</taxon>
        <taxon>Pezizomycotina</taxon>
        <taxon>Sordariomycetes</taxon>
        <taxon>Hypocreomycetidae</taxon>
        <taxon>Hypocreales</taxon>
        <taxon>Cordycipitaceae</taxon>
        <taxon>Cordyceps</taxon>
    </lineage>
</organism>
<evidence type="ECO:0000256" key="1">
    <source>
        <dbReference type="SAM" id="SignalP"/>
    </source>
</evidence>
<dbReference type="Gene3D" id="2.70.50.70">
    <property type="match status" value="1"/>
</dbReference>
<reference evidence="2 3" key="1">
    <citation type="journal article" date="2017" name="BMC Genomics">
        <title>Chromosome level assembly and secondary metabolite potential of the parasitic fungus Cordyceps militaris.</title>
        <authorList>
            <person name="Kramer G.J."/>
            <person name="Nodwell J.R."/>
        </authorList>
    </citation>
    <scope>NUCLEOTIDE SEQUENCE [LARGE SCALE GENOMIC DNA]</scope>
    <source>
        <strain evidence="2 3">ATCC 34164</strain>
    </source>
</reference>
<sequence>MHLPSLSLPAVLGFVSVAAGHMQMSSPAPFRSKHNPYTTNVDYDMINPLAANGANFPCKGYHTLLNTPQGRSVVTWRAGGSYTFSVEGSATHNGGSCQVSLSYDGGNTFTAIQSYIGGCPLKATWPFTLPNDTPAGEAIFAWSWFNNIGNREMYMNCAHVTIQPRVAARDEAEGVSLNERAPSDPFRSRPRMFAANVANGCSTVEGSDVLFPSLGPDVINVSARTAPPRGTCA</sequence>